<dbReference type="GO" id="GO:0000398">
    <property type="term" value="P:mRNA splicing, via spliceosome"/>
    <property type="evidence" value="ECO:0007669"/>
    <property type="project" value="InterPro"/>
</dbReference>
<sequence length="446" mass="47555">MAPLPPASSSSAPTGGAAPQPTTTMTATNASSHQASSPASMTTGVQGSVSEPYFDRQSGKWMVEDASGTELEWDANRNAWVPALTEDVVKAQQAAYSVAGVDEEAPVALTKEERKNKKKRKGGDGDGDNGEGGKPAKKPRGNTAVFVSHLPESTTVSQLSETFSKAGLILEDAAGEPKIKLYRDENGHFKGEALIVYLQEASVELACRLFDETELVLGSGDGVMSVKVAQWDNSSSSKKSDAGSGAQAGPSGTRNGEPADASRDKARQGKRAAALRQKLEDWSSEDESSAAATVAQSRKNRGVVVLEGMFSLQELEDDPTLLLDLKEDVREECETLGEVTNVTLYDKEEKGVMTVRFKDELAAEACIVLTQASTALPALQKMNGRFFAGRTVSAYPMTGKNKFKKSGTELSLEGTGLGDADEDAESQAKEKERLEKYAEWLEKGGE</sequence>
<evidence type="ECO:0000256" key="6">
    <source>
        <dbReference type="PROSITE-ProRule" id="PRU00176"/>
    </source>
</evidence>
<dbReference type="OrthoDB" id="10258585at2759"/>
<feature type="domain" description="RRM" evidence="8">
    <location>
        <begin position="143"/>
        <end position="231"/>
    </location>
</feature>
<evidence type="ECO:0000313" key="9">
    <source>
        <dbReference type="EMBL" id="KAG0666885.1"/>
    </source>
</evidence>
<dbReference type="GO" id="GO:0003723">
    <property type="term" value="F:RNA binding"/>
    <property type="evidence" value="ECO:0007669"/>
    <property type="project" value="UniProtKB-UniRule"/>
</dbReference>
<dbReference type="GO" id="GO:0005686">
    <property type="term" value="C:U2 snRNP"/>
    <property type="evidence" value="ECO:0007669"/>
    <property type="project" value="TreeGrafter"/>
</dbReference>
<dbReference type="CDD" id="cd12281">
    <property type="entry name" value="RRM1_TatSF1_like"/>
    <property type="match status" value="1"/>
</dbReference>
<dbReference type="PANTHER" id="PTHR15608:SF0">
    <property type="entry name" value="HIV TAT-SPECIFIC FACTOR 1"/>
    <property type="match status" value="1"/>
</dbReference>
<evidence type="ECO:0000256" key="1">
    <source>
        <dbReference type="ARBA" id="ARBA00007747"/>
    </source>
</evidence>
<reference evidence="9 10" key="1">
    <citation type="submission" date="2020-11" db="EMBL/GenBank/DDBJ databases">
        <title>Kefir isolates.</title>
        <authorList>
            <person name="Marcisauskas S."/>
            <person name="Kim Y."/>
            <person name="Blasche S."/>
        </authorList>
    </citation>
    <scope>NUCLEOTIDE SEQUENCE [LARGE SCALE GENOMIC DNA]</scope>
    <source>
        <strain evidence="9 10">KR</strain>
    </source>
</reference>
<keyword evidence="5" id="KW-0508">mRNA splicing</keyword>
<evidence type="ECO:0000256" key="7">
    <source>
        <dbReference type="SAM" id="MobiDB-lite"/>
    </source>
</evidence>
<feature type="region of interest" description="Disordered" evidence="7">
    <location>
        <begin position="1"/>
        <end position="58"/>
    </location>
</feature>
<dbReference type="CDD" id="cd12285">
    <property type="entry name" value="RRM3_RBM39_like"/>
    <property type="match status" value="1"/>
</dbReference>
<comment type="caution">
    <text evidence="9">The sequence shown here is derived from an EMBL/GenBank/DDBJ whole genome shotgun (WGS) entry which is preliminary data.</text>
</comment>
<dbReference type="PANTHER" id="PTHR15608">
    <property type="entry name" value="SPLICING FACTOR U2AF-ASSOCIATED PROTEIN 2"/>
    <property type="match status" value="1"/>
</dbReference>
<evidence type="ECO:0000256" key="2">
    <source>
        <dbReference type="ARBA" id="ARBA00022664"/>
    </source>
</evidence>
<accession>A0A9P6WA32</accession>
<feature type="region of interest" description="Disordered" evidence="7">
    <location>
        <begin position="107"/>
        <end position="141"/>
    </location>
</feature>
<proteinExistence type="inferred from homology"/>
<dbReference type="Pfam" id="PF00076">
    <property type="entry name" value="RRM_1"/>
    <property type="match status" value="1"/>
</dbReference>
<evidence type="ECO:0000256" key="5">
    <source>
        <dbReference type="ARBA" id="ARBA00023187"/>
    </source>
</evidence>
<dbReference type="Gene3D" id="3.30.70.330">
    <property type="match status" value="2"/>
</dbReference>
<evidence type="ECO:0000256" key="3">
    <source>
        <dbReference type="ARBA" id="ARBA00022737"/>
    </source>
</evidence>
<name>A0A9P6WA32_RHOMI</name>
<dbReference type="Proteomes" id="UP000777482">
    <property type="component" value="Unassembled WGS sequence"/>
</dbReference>
<keyword evidence="3" id="KW-0677">Repeat</keyword>
<keyword evidence="2" id="KW-0507">mRNA processing</keyword>
<dbReference type="InterPro" id="IPR012677">
    <property type="entry name" value="Nucleotide-bd_a/b_plait_sf"/>
</dbReference>
<dbReference type="SMART" id="SM00360">
    <property type="entry name" value="RRM"/>
    <property type="match status" value="1"/>
</dbReference>
<dbReference type="EMBL" id="PUHQ01000003">
    <property type="protein sequence ID" value="KAG0666885.1"/>
    <property type="molecule type" value="Genomic_DNA"/>
</dbReference>
<dbReference type="InterPro" id="IPR034392">
    <property type="entry name" value="TatSF1-like_RRM1"/>
</dbReference>
<evidence type="ECO:0000259" key="8">
    <source>
        <dbReference type="PROSITE" id="PS50102"/>
    </source>
</evidence>
<keyword evidence="10" id="KW-1185">Reference proteome</keyword>
<dbReference type="InterPro" id="IPR000504">
    <property type="entry name" value="RRM_dom"/>
</dbReference>
<feature type="compositionally biased region" description="Low complexity" evidence="7">
    <location>
        <begin position="7"/>
        <end position="32"/>
    </location>
</feature>
<feature type="region of interest" description="Disordered" evidence="7">
    <location>
        <begin position="233"/>
        <end position="294"/>
    </location>
</feature>
<keyword evidence="4 6" id="KW-0694">RNA-binding</keyword>
<evidence type="ECO:0000256" key="4">
    <source>
        <dbReference type="ARBA" id="ARBA00022884"/>
    </source>
</evidence>
<feature type="compositionally biased region" description="Low complexity" evidence="7">
    <location>
        <begin position="233"/>
        <end position="245"/>
    </location>
</feature>
<dbReference type="InterPro" id="IPR034393">
    <property type="entry name" value="TatSF1-like"/>
</dbReference>
<dbReference type="SUPFAM" id="SSF54928">
    <property type="entry name" value="RNA-binding domain, RBD"/>
    <property type="match status" value="2"/>
</dbReference>
<gene>
    <name evidence="9" type="ORF">C6P46_003595</name>
</gene>
<dbReference type="AlphaFoldDB" id="A0A9P6WA32"/>
<dbReference type="GO" id="GO:0005684">
    <property type="term" value="C:U2-type spliceosomal complex"/>
    <property type="evidence" value="ECO:0007669"/>
    <property type="project" value="TreeGrafter"/>
</dbReference>
<evidence type="ECO:0000313" key="10">
    <source>
        <dbReference type="Proteomes" id="UP000777482"/>
    </source>
</evidence>
<dbReference type="FunFam" id="3.30.70.330:FF:000105">
    <property type="entry name" value="HIV Tat-specific factor 1 homolog"/>
    <property type="match status" value="1"/>
</dbReference>
<protein>
    <recommendedName>
        <fullName evidence="8">RRM domain-containing protein</fullName>
    </recommendedName>
</protein>
<dbReference type="PROSITE" id="PS50102">
    <property type="entry name" value="RRM"/>
    <property type="match status" value="1"/>
</dbReference>
<comment type="similarity">
    <text evidence="1">Belongs to the HTATSF1 family.</text>
</comment>
<dbReference type="InterPro" id="IPR035979">
    <property type="entry name" value="RBD_domain_sf"/>
</dbReference>
<feature type="compositionally biased region" description="Polar residues" evidence="7">
    <location>
        <begin position="33"/>
        <end position="49"/>
    </location>
</feature>
<organism evidence="9 10">
    <name type="scientific">Rhodotorula mucilaginosa</name>
    <name type="common">Yeast</name>
    <name type="synonym">Rhodotorula rubra</name>
    <dbReference type="NCBI Taxonomy" id="5537"/>
    <lineage>
        <taxon>Eukaryota</taxon>
        <taxon>Fungi</taxon>
        <taxon>Dikarya</taxon>
        <taxon>Basidiomycota</taxon>
        <taxon>Pucciniomycotina</taxon>
        <taxon>Microbotryomycetes</taxon>
        <taxon>Sporidiobolales</taxon>
        <taxon>Sporidiobolaceae</taxon>
        <taxon>Rhodotorula</taxon>
    </lineage>
</organism>